<dbReference type="GO" id="GO:0006302">
    <property type="term" value="P:double-strand break repair"/>
    <property type="evidence" value="ECO:0007669"/>
    <property type="project" value="TreeGrafter"/>
</dbReference>
<evidence type="ECO:0000256" key="6">
    <source>
        <dbReference type="ARBA" id="ARBA00023242"/>
    </source>
</evidence>
<evidence type="ECO:0000256" key="5">
    <source>
        <dbReference type="ARBA" id="ARBA00023204"/>
    </source>
</evidence>
<keyword evidence="3" id="KW-0227">DNA damage</keyword>
<keyword evidence="5" id="KW-0234">DNA repair</keyword>
<dbReference type="GO" id="GO:0008821">
    <property type="term" value="F:crossover junction DNA endonuclease activity"/>
    <property type="evidence" value="ECO:0007669"/>
    <property type="project" value="TreeGrafter"/>
</dbReference>
<dbReference type="SMART" id="SM00891">
    <property type="entry name" value="ERCC4"/>
    <property type="match status" value="1"/>
</dbReference>
<dbReference type="GO" id="GO:0031297">
    <property type="term" value="P:replication fork processing"/>
    <property type="evidence" value="ECO:0007669"/>
    <property type="project" value="TreeGrafter"/>
</dbReference>
<keyword evidence="6" id="KW-0539">Nucleus</keyword>
<keyword evidence="10" id="KW-1185">Reference proteome</keyword>
<evidence type="ECO:0000313" key="9">
    <source>
        <dbReference type="EMBL" id="KAG9468999.1"/>
    </source>
</evidence>
<dbReference type="PANTHER" id="PTHR21077">
    <property type="entry name" value="EME1 PROTEIN"/>
    <property type="match status" value="1"/>
</dbReference>
<feature type="region of interest" description="Disordered" evidence="7">
    <location>
        <begin position="1"/>
        <end position="21"/>
    </location>
</feature>
<sequence>MSSSSSDVEELPPAPFLLPPARQAPVIVLSSDSEDEQSAELPLLQRLLLPPLGVAAPKKSTASRDPPCRPAARHPVQLQPSSRKLSAPPPRAAAPPPRGAASRDPDKISLPRRGKKRPDVVTVYIDPVLLQDGPGGQVLSALQAQETPCIIQPQPVPRSITWSRATEDMDGDTVCQEEAEMIILVPGEDFVAMVHNSKTDSGPNNVTLSSFVAQIMANKPCAIPTLVVMEVEKYFKTQKTKSRKKLQEAVRGDRRHKRKDQEEPPQLSRVDVEEALLVLQLHTDVHVWFLETSKEFSDFVSMFSKAMAEAPLKRQRDNSSFSFYLDGEWAAGFKVERCGKGLLEVWKRQIQQFNRVSVEVASAIVAVYPSPQLLVKAYHRCQTVAERHNLLSDILVRRGEGIIATTRRVGPELSKRIYLQLMSSEPELSLDL</sequence>
<dbReference type="Gene3D" id="1.10.150.670">
    <property type="entry name" value="Crossover junction endonuclease EME1, DNA-binding domain"/>
    <property type="match status" value="1"/>
</dbReference>
<comment type="similarity">
    <text evidence="2">Belongs to the EME1/MMS4 family.</text>
</comment>
<evidence type="ECO:0000256" key="3">
    <source>
        <dbReference type="ARBA" id="ARBA00022763"/>
    </source>
</evidence>
<evidence type="ECO:0000256" key="1">
    <source>
        <dbReference type="ARBA" id="ARBA00004123"/>
    </source>
</evidence>
<reference evidence="9" key="1">
    <citation type="thesis" date="2020" institute="ProQuest LLC" country="789 East Eisenhower Parkway, Ann Arbor, MI, USA">
        <title>Comparative Genomics and Chromosome Evolution.</title>
        <authorList>
            <person name="Mudd A.B."/>
        </authorList>
    </citation>
    <scope>NUCLEOTIDE SEQUENCE</scope>
    <source>
        <strain evidence="9">HN-11 Male</strain>
        <tissue evidence="9">Kidney and liver</tissue>
    </source>
</reference>
<accession>A0A8J6EGX4</accession>
<dbReference type="GO" id="GO:0003677">
    <property type="term" value="F:DNA binding"/>
    <property type="evidence" value="ECO:0007669"/>
    <property type="project" value="InterPro"/>
</dbReference>
<dbReference type="InterPro" id="IPR042530">
    <property type="entry name" value="EME1/EME2_C"/>
</dbReference>
<dbReference type="EMBL" id="WNTK01000652">
    <property type="protein sequence ID" value="KAG9468999.1"/>
    <property type="molecule type" value="Genomic_DNA"/>
</dbReference>
<dbReference type="GO" id="GO:0005634">
    <property type="term" value="C:nucleus"/>
    <property type="evidence" value="ECO:0007669"/>
    <property type="project" value="UniProtKB-SubCell"/>
</dbReference>
<dbReference type="EMBL" id="WNTK01000652">
    <property type="protein sequence ID" value="KAG9469000.1"/>
    <property type="molecule type" value="Genomic_DNA"/>
</dbReference>
<evidence type="ECO:0000256" key="4">
    <source>
        <dbReference type="ARBA" id="ARBA00023172"/>
    </source>
</evidence>
<comment type="subcellular location">
    <subcellularLocation>
        <location evidence="1">Nucleus</location>
    </subcellularLocation>
</comment>
<dbReference type="Pfam" id="PF02732">
    <property type="entry name" value="ERCC4"/>
    <property type="match status" value="1"/>
</dbReference>
<evidence type="ECO:0000259" key="8">
    <source>
        <dbReference type="SMART" id="SM00891"/>
    </source>
</evidence>
<dbReference type="InterPro" id="IPR033310">
    <property type="entry name" value="Mms4/EME1/EME2"/>
</dbReference>
<feature type="region of interest" description="Disordered" evidence="7">
    <location>
        <begin position="245"/>
        <end position="267"/>
    </location>
</feature>
<evidence type="ECO:0000256" key="2">
    <source>
        <dbReference type="ARBA" id="ARBA00005313"/>
    </source>
</evidence>
<proteinExistence type="inferred from homology"/>
<dbReference type="Proteomes" id="UP000770717">
    <property type="component" value="Unassembled WGS sequence"/>
</dbReference>
<protein>
    <recommendedName>
        <fullName evidence="8">ERCC4 domain-containing protein</fullName>
    </recommendedName>
</protein>
<dbReference type="GO" id="GO:0000712">
    <property type="term" value="P:resolution of meiotic recombination intermediates"/>
    <property type="evidence" value="ECO:0007669"/>
    <property type="project" value="TreeGrafter"/>
</dbReference>
<feature type="region of interest" description="Disordered" evidence="7">
    <location>
        <begin position="55"/>
        <end position="116"/>
    </location>
</feature>
<comment type="caution">
    <text evidence="9">The sequence shown here is derived from an EMBL/GenBank/DDBJ whole genome shotgun (WGS) entry which is preliminary data.</text>
</comment>
<dbReference type="GO" id="GO:0031573">
    <property type="term" value="P:mitotic intra-S DNA damage checkpoint signaling"/>
    <property type="evidence" value="ECO:0007669"/>
    <property type="project" value="TreeGrafter"/>
</dbReference>
<dbReference type="AlphaFoldDB" id="A0A8J6EGX4"/>
<dbReference type="InterPro" id="IPR006166">
    <property type="entry name" value="ERCC4_domain"/>
</dbReference>
<organism evidence="9 10">
    <name type="scientific">Eleutherodactylus coqui</name>
    <name type="common">Puerto Rican coqui</name>
    <dbReference type="NCBI Taxonomy" id="57060"/>
    <lineage>
        <taxon>Eukaryota</taxon>
        <taxon>Metazoa</taxon>
        <taxon>Chordata</taxon>
        <taxon>Craniata</taxon>
        <taxon>Vertebrata</taxon>
        <taxon>Euteleostomi</taxon>
        <taxon>Amphibia</taxon>
        <taxon>Batrachia</taxon>
        <taxon>Anura</taxon>
        <taxon>Neobatrachia</taxon>
        <taxon>Hyloidea</taxon>
        <taxon>Eleutherodactylidae</taxon>
        <taxon>Eleutherodactylinae</taxon>
        <taxon>Eleutherodactylus</taxon>
        <taxon>Eleutherodactylus</taxon>
    </lineage>
</organism>
<dbReference type="Pfam" id="PF21292">
    <property type="entry name" value="EME1-MUS81_C"/>
    <property type="match status" value="1"/>
</dbReference>
<dbReference type="GO" id="GO:0048476">
    <property type="term" value="C:Holliday junction resolvase complex"/>
    <property type="evidence" value="ECO:0007669"/>
    <property type="project" value="InterPro"/>
</dbReference>
<dbReference type="OrthoDB" id="343092at2759"/>
<evidence type="ECO:0000256" key="7">
    <source>
        <dbReference type="SAM" id="MobiDB-lite"/>
    </source>
</evidence>
<feature type="domain" description="ERCC4" evidence="8">
    <location>
        <begin position="122"/>
        <end position="379"/>
    </location>
</feature>
<dbReference type="Gene3D" id="3.40.50.10130">
    <property type="match status" value="1"/>
</dbReference>
<dbReference type="FunFam" id="1.10.150.670:FF:000002">
    <property type="entry name" value="Crossover junction endonuclease EME1"/>
    <property type="match status" value="1"/>
</dbReference>
<keyword evidence="4" id="KW-0233">DNA recombination</keyword>
<gene>
    <name evidence="9" type="ORF">GDO78_021445</name>
</gene>
<dbReference type="PANTHER" id="PTHR21077:SF7">
    <property type="entry name" value="CROSSOVER JUNCTION ENDONUCLEASE EME1"/>
    <property type="match status" value="1"/>
</dbReference>
<name>A0A8J6EGX4_ELECQ</name>
<evidence type="ECO:0000313" key="10">
    <source>
        <dbReference type="Proteomes" id="UP000770717"/>
    </source>
</evidence>
<feature type="compositionally biased region" description="Pro residues" evidence="7">
    <location>
        <begin position="87"/>
        <end position="98"/>
    </location>
</feature>